<dbReference type="GO" id="GO:0004553">
    <property type="term" value="F:hydrolase activity, hydrolyzing O-glycosyl compounds"/>
    <property type="evidence" value="ECO:0007669"/>
    <property type="project" value="TreeGrafter"/>
</dbReference>
<dbReference type="PANTHER" id="PTHR11051:SF8">
    <property type="entry name" value="PROTEIN-GLUCOSYLGALACTOSYLHYDROXYLYSINE GLUCOSIDASE"/>
    <property type="match status" value="1"/>
</dbReference>
<accession>A0A5R9QB56</accession>
<name>A0A5R9QB56_9GAMM</name>
<dbReference type="GO" id="GO:0005975">
    <property type="term" value="P:carbohydrate metabolic process"/>
    <property type="evidence" value="ECO:0007669"/>
    <property type="project" value="InterPro"/>
</dbReference>
<reference evidence="2 3" key="1">
    <citation type="journal article" date="2017" name="Eur. J. Clin. Microbiol. Infect. Dis.">
        <title>Uncommonly isolated clinical Pseudomonas: identification and phylogenetic assignation.</title>
        <authorList>
            <person name="Mulet M."/>
            <person name="Gomila M."/>
            <person name="Ramirez A."/>
            <person name="Cardew S."/>
            <person name="Moore E.R."/>
            <person name="Lalucat J."/>
            <person name="Garcia-Valdes E."/>
        </authorList>
    </citation>
    <scope>NUCLEOTIDE SEQUENCE [LARGE SCALE GENOMIC DNA]</scope>
    <source>
        <strain evidence="2 3">SD129</strain>
    </source>
</reference>
<dbReference type="Proteomes" id="UP000306753">
    <property type="component" value="Unassembled WGS sequence"/>
</dbReference>
<organism evidence="2 3">
    <name type="scientific">Stutzerimonas nosocomialis</name>
    <dbReference type="NCBI Taxonomy" id="1056496"/>
    <lineage>
        <taxon>Bacteria</taxon>
        <taxon>Pseudomonadati</taxon>
        <taxon>Pseudomonadota</taxon>
        <taxon>Gammaproteobacteria</taxon>
        <taxon>Pseudomonadales</taxon>
        <taxon>Pseudomonadaceae</taxon>
        <taxon>Stutzerimonas</taxon>
    </lineage>
</organism>
<evidence type="ECO:0000259" key="1">
    <source>
        <dbReference type="Pfam" id="PF03636"/>
    </source>
</evidence>
<dbReference type="GO" id="GO:0030246">
    <property type="term" value="F:carbohydrate binding"/>
    <property type="evidence" value="ECO:0007669"/>
    <property type="project" value="InterPro"/>
</dbReference>
<dbReference type="InterPro" id="IPR011013">
    <property type="entry name" value="Gal_mutarotase_sf_dom"/>
</dbReference>
<dbReference type="PANTHER" id="PTHR11051">
    <property type="entry name" value="GLYCOSYL HYDROLASE-RELATED"/>
    <property type="match status" value="1"/>
</dbReference>
<dbReference type="Gene3D" id="2.70.98.40">
    <property type="entry name" value="Glycoside hydrolase, family 65, N-terminal domain"/>
    <property type="match status" value="1"/>
</dbReference>
<protein>
    <recommendedName>
        <fullName evidence="1">Glycoside hydrolase family 65 N-terminal domain-containing protein</fullName>
    </recommendedName>
</protein>
<feature type="domain" description="Glycoside hydrolase family 65 N-terminal" evidence="1">
    <location>
        <begin position="13"/>
        <end position="264"/>
    </location>
</feature>
<dbReference type="SUPFAM" id="SSF74650">
    <property type="entry name" value="Galactose mutarotase-like"/>
    <property type="match status" value="1"/>
</dbReference>
<evidence type="ECO:0000313" key="2">
    <source>
        <dbReference type="EMBL" id="TLX62331.1"/>
    </source>
</evidence>
<evidence type="ECO:0000313" key="3">
    <source>
        <dbReference type="Proteomes" id="UP000306753"/>
    </source>
</evidence>
<gene>
    <name evidence="2" type="ORF">DN820_16750</name>
</gene>
<keyword evidence="3" id="KW-1185">Reference proteome</keyword>
<dbReference type="AlphaFoldDB" id="A0A5R9QB56"/>
<dbReference type="InterPro" id="IPR005196">
    <property type="entry name" value="Glyco_hydro_65_N"/>
</dbReference>
<proteinExistence type="predicted"/>
<dbReference type="InterPro" id="IPR037018">
    <property type="entry name" value="GH65_N"/>
</dbReference>
<comment type="caution">
    <text evidence="2">The sequence shown here is derived from an EMBL/GenBank/DDBJ whole genome shotgun (WGS) entry which is preliminary data.</text>
</comment>
<sequence length="338" mass="38266">MRRDKARWQVCFEAFDAEDERRREALLALGNGQLSWRASAPEVSAADGAARERHYAGFYRAGWYDDARRDVNGETVRLEALVNLPDPFGLSVSLDGCQWFGSADVPQPRYRQSLRMDRAQLEREVTFELAGHAFRLREVRLLSLADPELAVLRWELECPPGTERLFLRSVLNGGVENALVKKNRAYEGGRLLDLCIDASDDGRAALSARLSTPGRRLAMAVQTRHDGAPLPWRCQRQGDRLLQQSECRLAGAHRLVIEKRVIVQVDDELPDGAPRARRQVLERLPTDPFARLALRHARAWREIWAQAPLALSDAELERPLRLHAPTRPPRAPRCGPSR</sequence>
<dbReference type="Pfam" id="PF03636">
    <property type="entry name" value="Glyco_hydro_65N"/>
    <property type="match status" value="1"/>
</dbReference>
<dbReference type="EMBL" id="QLAG01000023">
    <property type="protein sequence ID" value="TLX62331.1"/>
    <property type="molecule type" value="Genomic_DNA"/>
</dbReference>
<dbReference type="RefSeq" id="WP_138412337.1">
    <property type="nucleotide sequence ID" value="NZ_QLAG01000023.1"/>
</dbReference>